<dbReference type="Pfam" id="PF00378">
    <property type="entry name" value="ECH_1"/>
    <property type="match status" value="1"/>
</dbReference>
<keyword evidence="2" id="KW-1185">Reference proteome</keyword>
<evidence type="ECO:0000313" key="1">
    <source>
        <dbReference type="EMBL" id="BBY83740.1"/>
    </source>
</evidence>
<dbReference type="PANTHER" id="PTHR43459:SF3">
    <property type="entry name" value="ENOYL-COA HYDRATASE ECHA15 (ENOYL HYDRASE) (UNSATURATED ACYL-COA HYDRATASE) (CROTONASE)-RELATED"/>
    <property type="match status" value="1"/>
</dbReference>
<reference evidence="1 2" key="1">
    <citation type="journal article" date="2019" name="Emerg. Microbes Infect.">
        <title>Comprehensive subspecies identification of 175 nontuberculous mycobacteria species based on 7547 genomic profiles.</title>
        <authorList>
            <person name="Matsumoto Y."/>
            <person name="Kinjo T."/>
            <person name="Motooka D."/>
            <person name="Nabeya D."/>
            <person name="Jung N."/>
            <person name="Uechi K."/>
            <person name="Horii T."/>
            <person name="Iida T."/>
            <person name="Fujita J."/>
            <person name="Nakamura S."/>
        </authorList>
    </citation>
    <scope>NUCLEOTIDE SEQUENCE [LARGE SCALE GENOMIC DNA]</scope>
    <source>
        <strain evidence="1 2">JCM 6370</strain>
    </source>
</reference>
<proteinExistence type="predicted"/>
<sequence length="269" mass="28257">MTTSEAVTLTGYEEFAPALLVEKIGAVHVVTINRPEALNAVDESVHHALAGIWRVLMADSDVRAVVTTGAGRAFSAGGDMVMFGRLIEDPEARAFQIAEARTVFIELINFGKPLVSAVNGSAVGLGCSVALLSDLLVMGESSYLADPHVAVGLTAGDGGAAMLPLLVGMMKAKEYVLLGDKITASIAKELNLATRVVADGTELEEALALGERLAALPAQAMCSTKTAMNMHLSRAALGVLDYALAAEYTSFSTREFRDRVAAFRARSAE</sequence>
<dbReference type="CDD" id="cd06558">
    <property type="entry name" value="crotonase-like"/>
    <property type="match status" value="1"/>
</dbReference>
<dbReference type="GO" id="GO:0003824">
    <property type="term" value="F:catalytic activity"/>
    <property type="evidence" value="ECO:0007669"/>
    <property type="project" value="UniProtKB-ARBA"/>
</dbReference>
<dbReference type="InterPro" id="IPR029045">
    <property type="entry name" value="ClpP/crotonase-like_dom_sf"/>
</dbReference>
<accession>A0A7I7URR4</accession>
<evidence type="ECO:0000313" key="2">
    <source>
        <dbReference type="Proteomes" id="UP000467252"/>
    </source>
</evidence>
<dbReference type="Gene3D" id="3.90.226.10">
    <property type="entry name" value="2-enoyl-CoA Hydratase, Chain A, domain 1"/>
    <property type="match status" value="1"/>
</dbReference>
<protein>
    <submittedName>
        <fullName evidence="1">Enoyl-CoA hydratase</fullName>
    </submittedName>
</protein>
<dbReference type="InterPro" id="IPR001753">
    <property type="entry name" value="Enoyl-CoA_hydra/iso"/>
</dbReference>
<dbReference type="RefSeq" id="WP_163904824.1">
    <property type="nucleotide sequence ID" value="NZ_AP022599.1"/>
</dbReference>
<dbReference type="SUPFAM" id="SSF52096">
    <property type="entry name" value="ClpP/crotonase"/>
    <property type="match status" value="1"/>
</dbReference>
<gene>
    <name evidence="1" type="ORF">MPUL_48980</name>
</gene>
<name>A0A7I7URR4_MYCPV</name>
<dbReference type="EMBL" id="AP022599">
    <property type="protein sequence ID" value="BBY83740.1"/>
    <property type="molecule type" value="Genomic_DNA"/>
</dbReference>
<organism evidence="1 2">
    <name type="scientific">Mycolicibacterium pulveris</name>
    <name type="common">Mycobacterium pulveris</name>
    <dbReference type="NCBI Taxonomy" id="36813"/>
    <lineage>
        <taxon>Bacteria</taxon>
        <taxon>Bacillati</taxon>
        <taxon>Actinomycetota</taxon>
        <taxon>Actinomycetes</taxon>
        <taxon>Mycobacteriales</taxon>
        <taxon>Mycobacteriaceae</taxon>
        <taxon>Mycolicibacterium</taxon>
    </lineage>
</organism>
<dbReference type="Proteomes" id="UP000467252">
    <property type="component" value="Chromosome"/>
</dbReference>
<dbReference type="AlphaFoldDB" id="A0A7I7URR4"/>
<dbReference type="PANTHER" id="PTHR43459">
    <property type="entry name" value="ENOYL-COA HYDRATASE"/>
    <property type="match status" value="1"/>
</dbReference>